<evidence type="ECO:0000313" key="5">
    <source>
        <dbReference type="Proteomes" id="UP000048948"/>
    </source>
</evidence>
<dbReference type="Proteomes" id="UP000049023">
    <property type="component" value="Unassembled WGS sequence"/>
</dbReference>
<feature type="region of interest" description="Disordered" evidence="1">
    <location>
        <begin position="163"/>
        <end position="233"/>
    </location>
</feature>
<evidence type="ECO:0000313" key="4">
    <source>
        <dbReference type="EMBL" id="CKT77967.1"/>
    </source>
</evidence>
<evidence type="ECO:0000313" key="3">
    <source>
        <dbReference type="EMBL" id="CKS11525.1"/>
    </source>
</evidence>
<dbReference type="EMBL" id="CNFU01000572">
    <property type="protein sequence ID" value="CKS11525.1"/>
    <property type="molecule type" value="Genomic_DNA"/>
</dbReference>
<feature type="compositionally biased region" description="Basic and acidic residues" evidence="1">
    <location>
        <begin position="391"/>
        <end position="405"/>
    </location>
</feature>
<dbReference type="EMBL" id="CNGE01001149">
    <property type="protein sequence ID" value="CKT77967.1"/>
    <property type="molecule type" value="Genomic_DNA"/>
</dbReference>
<dbReference type="Proteomes" id="UP000048948">
    <property type="component" value="Unassembled WGS sequence"/>
</dbReference>
<name>A0A655ATT5_MYCTX</name>
<feature type="region of interest" description="Disordered" evidence="1">
    <location>
        <begin position="65"/>
        <end position="85"/>
    </location>
</feature>
<gene>
    <name evidence="4" type="ORF">ERS027646_04128</name>
    <name evidence="2" type="ORF">ERS027659_01569</name>
    <name evidence="3" type="ORF">ERS027661_02609</name>
</gene>
<feature type="compositionally biased region" description="Basic and acidic residues" evidence="1">
    <location>
        <begin position="366"/>
        <end position="383"/>
    </location>
</feature>
<feature type="compositionally biased region" description="Basic residues" evidence="1">
    <location>
        <begin position="406"/>
        <end position="416"/>
    </location>
</feature>
<feature type="region of interest" description="Disordered" evidence="1">
    <location>
        <begin position="365"/>
        <end position="448"/>
    </location>
</feature>
<dbReference type="AntiFam" id="ANF00076">
    <property type="entry name" value="Shadow ORF (opposite copA)"/>
</dbReference>
<dbReference type="EMBL" id="CNFT01000299">
    <property type="protein sequence ID" value="CKR50347.1"/>
    <property type="molecule type" value="Genomic_DNA"/>
</dbReference>
<dbReference type="AlphaFoldDB" id="A0A655ATT5"/>
<evidence type="ECO:0000256" key="1">
    <source>
        <dbReference type="SAM" id="MobiDB-lite"/>
    </source>
</evidence>
<feature type="compositionally biased region" description="Basic and acidic residues" evidence="1">
    <location>
        <begin position="213"/>
        <end position="224"/>
    </location>
</feature>
<proteinExistence type="predicted"/>
<accession>A0A655ATT5</accession>
<evidence type="ECO:0000313" key="7">
    <source>
        <dbReference type="Proteomes" id="UP000050164"/>
    </source>
</evidence>
<reference evidence="5 6" key="1">
    <citation type="submission" date="2015-03" db="EMBL/GenBank/DDBJ databases">
        <authorList>
            <consortium name="Pathogen Informatics"/>
        </authorList>
    </citation>
    <scope>NUCLEOTIDE SEQUENCE [LARGE SCALE GENOMIC DNA]</scope>
    <source>
        <strain evidence="4 5">Bir 172</strain>
        <strain evidence="2 7">Bir 185</strain>
        <strain evidence="3 6">Bir 187</strain>
    </source>
</reference>
<sequence length="448" mass="49705">MQPTDHVRGVVFDRVRYREHTHNLAVLADEHRGAAALFLLHGRRSEVVGQNQMLFVDELAPSDHHRPAVDLRPHPVPGDGGERIGGRYRQPALVCSGNDRRTDGVFGARFDRGGEPQHLIRLAPLAGNHIGHPHPGAGEGAGLVEHHGVDLLRRFQHLASLDQDPQFGAPAGADHDGRGGSQAQRTRARDDQHRDRGGHTSHRVGGDQCPSRKGRDGNADDGRDKHRRNPVGQPLHRRLVALCLLDQSHNLRQRGVCPDGGGAHGQQPVEVDRCAGNAVTRRLLDRDGFAGEHRLVDGGAPIGDLTVDRDLLSGPHPHQVSDLDLIDRHQELLAVDKQRGFLGAQLQQLADRLGRFSGCSGLEMAAQHHERDDQRRGVEEQRSTGKQLIRGVDKRGQRTQRDQRVHVRGQRPRLLHRPPQNRPPGHELHRQRRGEGQPPRPRVSTEEH</sequence>
<protein>
    <submittedName>
        <fullName evidence="4">Uncharacterized protein</fullName>
    </submittedName>
</protein>
<evidence type="ECO:0000313" key="2">
    <source>
        <dbReference type="EMBL" id="CKR50347.1"/>
    </source>
</evidence>
<dbReference type="Proteomes" id="UP000050164">
    <property type="component" value="Unassembled WGS sequence"/>
</dbReference>
<feature type="compositionally biased region" description="Basic and acidic residues" evidence="1">
    <location>
        <begin position="187"/>
        <end position="198"/>
    </location>
</feature>
<organism evidence="4 5">
    <name type="scientific">Mycobacterium tuberculosis</name>
    <dbReference type="NCBI Taxonomy" id="1773"/>
    <lineage>
        <taxon>Bacteria</taxon>
        <taxon>Bacillati</taxon>
        <taxon>Actinomycetota</taxon>
        <taxon>Actinomycetes</taxon>
        <taxon>Mycobacteriales</taxon>
        <taxon>Mycobacteriaceae</taxon>
        <taxon>Mycobacterium</taxon>
        <taxon>Mycobacterium tuberculosis complex</taxon>
    </lineage>
</organism>
<evidence type="ECO:0000313" key="6">
    <source>
        <dbReference type="Proteomes" id="UP000049023"/>
    </source>
</evidence>